<dbReference type="UniPathway" id="UPA00031">
    <property type="reaction ID" value="UER00009"/>
</dbReference>
<dbReference type="Proteomes" id="UP000094056">
    <property type="component" value="Unassembled WGS sequence"/>
</dbReference>
<feature type="active site" description="Proton donor" evidence="9">
    <location>
        <position position="129"/>
    </location>
</feature>
<dbReference type="NCBIfam" id="TIGR00007">
    <property type="entry name" value="1-(5-phosphoribosyl)-5-[(5-phosphoribosylamino)methylideneamino]imidazole-4-carboxamide isomerase"/>
    <property type="match status" value="1"/>
</dbReference>
<keyword evidence="8 9" id="KW-0413">Isomerase</keyword>
<evidence type="ECO:0000256" key="3">
    <source>
        <dbReference type="ARBA" id="ARBA00005133"/>
    </source>
</evidence>
<comment type="similarity">
    <text evidence="4 9 10">Belongs to the HisA/HisF family.</text>
</comment>
<dbReference type="GO" id="GO:0000162">
    <property type="term" value="P:L-tryptophan biosynthetic process"/>
    <property type="evidence" value="ECO:0007669"/>
    <property type="project" value="TreeGrafter"/>
</dbReference>
<dbReference type="FunFam" id="3.20.20.70:FF:000009">
    <property type="entry name" value="1-(5-phosphoribosyl)-5-[(5-phosphoribosylamino)methylideneamino] imidazole-4-carboxamide isomerase"/>
    <property type="match status" value="1"/>
</dbReference>
<dbReference type="InterPro" id="IPR044524">
    <property type="entry name" value="Isoase_HisA-like"/>
</dbReference>
<dbReference type="HAMAP" id="MF_01014">
    <property type="entry name" value="HisA"/>
    <property type="match status" value="1"/>
</dbReference>
<keyword evidence="5 9" id="KW-0963">Cytoplasm</keyword>
<dbReference type="InterPro" id="IPR023016">
    <property type="entry name" value="HisA/PriA"/>
</dbReference>
<evidence type="ECO:0000313" key="12">
    <source>
        <dbReference type="EMBL" id="ODS30618.1"/>
    </source>
</evidence>
<keyword evidence="6 9" id="KW-0028">Amino-acid biosynthesis</keyword>
<evidence type="ECO:0000256" key="8">
    <source>
        <dbReference type="ARBA" id="ARBA00023235"/>
    </source>
</evidence>
<gene>
    <name evidence="9" type="primary">hisA</name>
    <name evidence="12" type="ORF">SCARUB_04267</name>
</gene>
<dbReference type="Pfam" id="PF00977">
    <property type="entry name" value="His_biosynth"/>
    <property type="match status" value="1"/>
</dbReference>
<evidence type="ECO:0000256" key="11">
    <source>
        <dbReference type="RuleBase" id="RU003658"/>
    </source>
</evidence>
<dbReference type="InterPro" id="IPR006063">
    <property type="entry name" value="HisA_bact_arch"/>
</dbReference>
<accession>A0A1E3X4S8</accession>
<dbReference type="InterPro" id="IPR006062">
    <property type="entry name" value="His_biosynth"/>
</dbReference>
<evidence type="ECO:0000256" key="7">
    <source>
        <dbReference type="ARBA" id="ARBA00023102"/>
    </source>
</evidence>
<evidence type="ECO:0000256" key="5">
    <source>
        <dbReference type="ARBA" id="ARBA00022490"/>
    </source>
</evidence>
<dbReference type="EMBL" id="MAYW01000197">
    <property type="protein sequence ID" value="ODS30618.1"/>
    <property type="molecule type" value="Genomic_DNA"/>
</dbReference>
<dbReference type="Gene3D" id="3.20.20.70">
    <property type="entry name" value="Aldolase class I"/>
    <property type="match status" value="1"/>
</dbReference>
<evidence type="ECO:0000256" key="4">
    <source>
        <dbReference type="ARBA" id="ARBA00009667"/>
    </source>
</evidence>
<evidence type="ECO:0000256" key="1">
    <source>
        <dbReference type="ARBA" id="ARBA00000901"/>
    </source>
</evidence>
<dbReference type="PATRIC" id="fig|1872076.5.peg.5100"/>
<name>A0A1E3X4S8_9BACT</name>
<evidence type="ECO:0000313" key="13">
    <source>
        <dbReference type="Proteomes" id="UP000094056"/>
    </source>
</evidence>
<dbReference type="NCBIfam" id="NF010112">
    <property type="entry name" value="PRK13585.1"/>
    <property type="match status" value="1"/>
</dbReference>
<dbReference type="SUPFAM" id="SSF51366">
    <property type="entry name" value="Ribulose-phoshate binding barrel"/>
    <property type="match status" value="1"/>
</dbReference>
<dbReference type="InterPro" id="IPR013785">
    <property type="entry name" value="Aldolase_TIM"/>
</dbReference>
<feature type="active site" description="Proton acceptor" evidence="9">
    <location>
        <position position="8"/>
    </location>
</feature>
<comment type="subcellular location">
    <subcellularLocation>
        <location evidence="2 9 11">Cytoplasm</location>
    </subcellularLocation>
</comment>
<dbReference type="EC" id="5.3.1.16" evidence="9 11"/>
<proteinExistence type="inferred from homology"/>
<dbReference type="InterPro" id="IPR011060">
    <property type="entry name" value="RibuloseP-bd_barrel"/>
</dbReference>
<evidence type="ECO:0000256" key="2">
    <source>
        <dbReference type="ARBA" id="ARBA00004496"/>
    </source>
</evidence>
<keyword evidence="7 9" id="KW-0368">Histidine biosynthesis</keyword>
<dbReference type="GO" id="GO:0000105">
    <property type="term" value="P:L-histidine biosynthetic process"/>
    <property type="evidence" value="ECO:0007669"/>
    <property type="project" value="UniProtKB-UniRule"/>
</dbReference>
<evidence type="ECO:0000256" key="9">
    <source>
        <dbReference type="HAMAP-Rule" id="MF_01014"/>
    </source>
</evidence>
<dbReference type="AlphaFoldDB" id="A0A1E3X4S8"/>
<dbReference type="CDD" id="cd04732">
    <property type="entry name" value="HisA"/>
    <property type="match status" value="1"/>
</dbReference>
<comment type="catalytic activity">
    <reaction evidence="1 9 11">
        <text>1-(5-phospho-beta-D-ribosyl)-5-[(5-phospho-beta-D-ribosylamino)methylideneamino]imidazole-4-carboxamide = 5-[(5-phospho-1-deoxy-D-ribulos-1-ylimino)methylamino]-1-(5-phospho-beta-D-ribosyl)imidazole-4-carboxamide</text>
        <dbReference type="Rhea" id="RHEA:15469"/>
        <dbReference type="ChEBI" id="CHEBI:58435"/>
        <dbReference type="ChEBI" id="CHEBI:58525"/>
        <dbReference type="EC" id="5.3.1.16"/>
    </reaction>
</comment>
<dbReference type="PANTHER" id="PTHR43090">
    <property type="entry name" value="1-(5-PHOSPHORIBOSYL)-5-[(5-PHOSPHORIBOSYLAMINO)METHYLIDENEAMINO] IMIDAZOLE-4-CARBOXAMIDE ISOMERASE"/>
    <property type="match status" value="1"/>
</dbReference>
<dbReference type="GO" id="GO:0005737">
    <property type="term" value="C:cytoplasm"/>
    <property type="evidence" value="ECO:0007669"/>
    <property type="project" value="UniProtKB-SubCell"/>
</dbReference>
<sequence>MLIIPAIDLKDGKCVRLSRGKKEYETVFSDNPVQVAKTWKEQGAEYIHIVDLDGAFEGEPKNTYIIKQIRKSVDIPLQVGGGIRNKQVVNELLDLGIDRLVIGTTALDSPEWLFELCSEFPGKIAVGIDAEKGKVAVKGWTSVSECTAIDFAREIEKANPVAIIFTDIEKDGMLQGPGFSGIMDFTKNVNLPVIASGGISSIEDVKKLSLFPLEGMIIGKALYTGDVLLSEAIKMCKSQTYGVHRPCPTRPNGIAGRADGRRA</sequence>
<protein>
    <recommendedName>
        <fullName evidence="9 11">1-(5-phosphoribosyl)-5-[(5-phosphoribosylamino)methylideneamino] imidazole-4-carboxamide isomerase</fullName>
        <ecNumber evidence="9 11">5.3.1.16</ecNumber>
    </recommendedName>
    <alternativeName>
        <fullName evidence="9">Phosphoribosylformimino-5-aminoimidazole carboxamide ribotide isomerase</fullName>
    </alternativeName>
</protein>
<dbReference type="PANTHER" id="PTHR43090:SF2">
    <property type="entry name" value="1-(5-PHOSPHORIBOSYL)-5-[(5-PHOSPHORIBOSYLAMINO)METHYLIDENEAMINO] IMIDAZOLE-4-CARBOXAMIDE ISOMERASE"/>
    <property type="match status" value="1"/>
</dbReference>
<evidence type="ECO:0000256" key="6">
    <source>
        <dbReference type="ARBA" id="ARBA00022605"/>
    </source>
</evidence>
<reference evidence="12 13" key="1">
    <citation type="submission" date="2016-07" db="EMBL/GenBank/DDBJ databases">
        <title>Draft genome of Scalindua rubra, obtained from a brine-seawater interface in the Red Sea, sheds light on salt adaptation in anammox bacteria.</title>
        <authorList>
            <person name="Speth D.R."/>
            <person name="Lagkouvardos I."/>
            <person name="Wang Y."/>
            <person name="Qian P.-Y."/>
            <person name="Dutilh B.E."/>
            <person name="Jetten M.S."/>
        </authorList>
    </citation>
    <scope>NUCLEOTIDE SEQUENCE [LARGE SCALE GENOMIC DNA]</scope>
    <source>
        <strain evidence="12">BSI-1</strain>
    </source>
</reference>
<organism evidence="12 13">
    <name type="scientific">Candidatus Scalindua rubra</name>
    <dbReference type="NCBI Taxonomy" id="1872076"/>
    <lineage>
        <taxon>Bacteria</taxon>
        <taxon>Pseudomonadati</taxon>
        <taxon>Planctomycetota</taxon>
        <taxon>Candidatus Brocadiia</taxon>
        <taxon>Candidatus Brocadiales</taxon>
        <taxon>Candidatus Scalinduaceae</taxon>
        <taxon>Candidatus Scalindua</taxon>
    </lineage>
</organism>
<comment type="caution">
    <text evidence="12">The sequence shown here is derived from an EMBL/GenBank/DDBJ whole genome shotgun (WGS) entry which is preliminary data.</text>
</comment>
<dbReference type="GO" id="GO:0003949">
    <property type="term" value="F:1-(5-phosphoribosyl)-5-[(5-phosphoribosylamino)methylideneamino]imidazole-4-carboxamide isomerase activity"/>
    <property type="evidence" value="ECO:0007669"/>
    <property type="project" value="UniProtKB-UniRule"/>
</dbReference>
<evidence type="ECO:0000256" key="10">
    <source>
        <dbReference type="RuleBase" id="RU003657"/>
    </source>
</evidence>
<comment type="pathway">
    <text evidence="3 9 11">Amino-acid biosynthesis; L-histidine biosynthesis; L-histidine from 5-phospho-alpha-D-ribose 1-diphosphate: step 4/9.</text>
</comment>